<dbReference type="AlphaFoldDB" id="G2HHS2"/>
<feature type="compositionally biased region" description="Low complexity" evidence="1">
    <location>
        <begin position="7"/>
        <end position="18"/>
    </location>
</feature>
<organism evidence="2">
    <name type="scientific">Pan troglodytes</name>
    <name type="common">Chimpanzee</name>
    <dbReference type="NCBI Taxonomy" id="9598"/>
    <lineage>
        <taxon>Eukaryota</taxon>
        <taxon>Metazoa</taxon>
        <taxon>Chordata</taxon>
        <taxon>Craniata</taxon>
        <taxon>Vertebrata</taxon>
        <taxon>Euteleostomi</taxon>
        <taxon>Mammalia</taxon>
        <taxon>Eutheria</taxon>
        <taxon>Euarchontoglires</taxon>
        <taxon>Primates</taxon>
        <taxon>Haplorrhini</taxon>
        <taxon>Catarrhini</taxon>
        <taxon>Hominidae</taxon>
        <taxon>Pan</taxon>
    </lineage>
</organism>
<reference evidence="2" key="1">
    <citation type="journal article" date="2011" name="Funct. Integr. Genomics">
        <title>Major chimpanzee-specific structural changes in sperm development-associated genes.</title>
        <authorList>
            <person name="Kim R.N."/>
            <person name="Kim D.W."/>
            <person name="Choi S.H."/>
            <person name="Chae S.H."/>
            <person name="Nam S.H."/>
            <person name="Kim D.W."/>
            <person name="Kim A."/>
            <person name="Kang A."/>
            <person name="Park K.H."/>
            <person name="Lee Y.S."/>
            <person name="Hirai M."/>
            <person name="Suzuki Y."/>
            <person name="Sugano S."/>
            <person name="Hashimoto K."/>
            <person name="Kim D.S."/>
            <person name="Park H.S."/>
        </authorList>
    </citation>
    <scope>NUCLEOTIDE SEQUENCE</scope>
    <source>
        <tissue evidence="2">Testis</tissue>
    </source>
</reference>
<protein>
    <submittedName>
        <fullName evidence="2">Nuclear factor erythroid 2-related factor 2</fullName>
    </submittedName>
</protein>
<dbReference type="EMBL" id="AK306286">
    <property type="protein sequence ID" value="BAK63280.1"/>
    <property type="molecule type" value="mRNA"/>
</dbReference>
<accession>G2HHS2</accession>
<evidence type="ECO:0000313" key="2">
    <source>
        <dbReference type="EMBL" id="BAK63280.1"/>
    </source>
</evidence>
<proteinExistence type="evidence at transcript level"/>
<feature type="region of interest" description="Disordered" evidence="1">
    <location>
        <begin position="1"/>
        <end position="28"/>
    </location>
</feature>
<sequence length="53" mass="6185">MKRQVNFSQFSQPSTSSQKPVDLPTTPRLPTFPNQMLCTLMTACSFWRRHSRL</sequence>
<name>G2HHS2_PANTR</name>
<evidence type="ECO:0000256" key="1">
    <source>
        <dbReference type="SAM" id="MobiDB-lite"/>
    </source>
</evidence>